<name>A0ACB8HDK5_PSICU</name>
<protein>
    <submittedName>
        <fullName evidence="1">Uncharacterized protein</fullName>
    </submittedName>
</protein>
<gene>
    <name evidence="1" type="ORF">JR316_0000164</name>
</gene>
<reference evidence="1" key="1">
    <citation type="submission" date="2021-10" db="EMBL/GenBank/DDBJ databases">
        <title>Psilocybe cubensis genome.</title>
        <authorList>
            <person name="Mckernan K.J."/>
            <person name="Crawford S."/>
            <person name="Trippe A."/>
            <person name="Kane L.T."/>
            <person name="Mclaughlin S."/>
        </authorList>
    </citation>
    <scope>NUCLEOTIDE SEQUENCE</scope>
    <source>
        <strain evidence="1">MGC-MH-2018</strain>
    </source>
</reference>
<keyword evidence="2" id="KW-1185">Reference proteome</keyword>
<proteinExistence type="predicted"/>
<dbReference type="EMBL" id="JAFIQS020000001">
    <property type="protein sequence ID" value="KAH9486100.1"/>
    <property type="molecule type" value="Genomic_DNA"/>
</dbReference>
<evidence type="ECO:0000313" key="1">
    <source>
        <dbReference type="EMBL" id="KAH9486100.1"/>
    </source>
</evidence>
<dbReference type="Proteomes" id="UP000664032">
    <property type="component" value="Unassembled WGS sequence"/>
</dbReference>
<evidence type="ECO:0000313" key="2">
    <source>
        <dbReference type="Proteomes" id="UP000664032"/>
    </source>
</evidence>
<comment type="caution">
    <text evidence="1">The sequence shown here is derived from an EMBL/GenBank/DDBJ whole genome shotgun (WGS) entry which is preliminary data.</text>
</comment>
<accession>A0ACB8HDK5</accession>
<sequence length="282" mass="31808">MAIEASSKTAQKWHTTPTTVTTAITIGLAIFFIFDIMAFVYIIMILKETSRIGAVDSLPFKNPYVGLDQLYNLHKIKPSQYDRIVNEPRLATQISQDEPQKIFPVDLHRWLSDFGLLSPPDRNFKVTSTIHTILQFHVLDYGMEQCSLAVRLPNREDILPHPFSLPVTGDTVRLDICELAASRPLKESTLSWSTRPNCIRSLGSLDAKIGGEVSMEPFFCRSGSFIAYQVSCAKGFPGCEVDVWTNQNATWGELYCLSPYCFRSPDCITTFKGVYLNQYQTT</sequence>
<organism evidence="1 2">
    <name type="scientific">Psilocybe cubensis</name>
    <name type="common">Psychedelic mushroom</name>
    <name type="synonym">Stropharia cubensis</name>
    <dbReference type="NCBI Taxonomy" id="181762"/>
    <lineage>
        <taxon>Eukaryota</taxon>
        <taxon>Fungi</taxon>
        <taxon>Dikarya</taxon>
        <taxon>Basidiomycota</taxon>
        <taxon>Agaricomycotina</taxon>
        <taxon>Agaricomycetes</taxon>
        <taxon>Agaricomycetidae</taxon>
        <taxon>Agaricales</taxon>
        <taxon>Agaricineae</taxon>
        <taxon>Strophariaceae</taxon>
        <taxon>Psilocybe</taxon>
    </lineage>
</organism>